<dbReference type="Gene3D" id="1.20.1720.10">
    <property type="entry name" value="Multidrug resistance protein D"/>
    <property type="match status" value="1"/>
</dbReference>
<feature type="transmembrane region" description="Helical" evidence="7">
    <location>
        <begin position="298"/>
        <end position="318"/>
    </location>
</feature>
<feature type="transmembrane region" description="Helical" evidence="7">
    <location>
        <begin position="12"/>
        <end position="32"/>
    </location>
</feature>
<sequence>MATLTSVRRSRWWILAVLALSVLVIGLDGTVLNVALPTLADDLDAGTDDLQWIVDSYIVVFAVALLPAGLLGDRHGRKRWLIAGLLLFGAASAVAAYAENVPQLVAARAVMGLGAALIMPLTMSVLPVVFDRAEQPRAIATWSIAVALGVPIGPVLGGYLLDHFHWGSIFLINIPVVVVAVLAAAVLLPESRDPHAQRVDLPGAVLSVAGLGAFVYGVILAPVDGWATAFPWVAAGVVVLGIFWIRLGRSAYPLIDRRLFADRNFLWGSLAATAASFAMMGVLFVVPQYLAARMRYDALGVGVRLLPMIGGLIVAARLGTRVAARLGARVVVSAGLAVAAAGLGLGALTGRADGYAWTALWLTVLGFGLGLCMPSAMDAVLASLPEGKSGVGSGAVQAMRQVGGALGVAALGSLLAAVYTARLDTSGLPPAVASAAKESVLAAIRVPNLDAVPAFLAGMSAVLAVSGAVALLGAVLSALFLPGRPVTTAVPGAESAHARLEV</sequence>
<evidence type="ECO:0000256" key="5">
    <source>
        <dbReference type="ARBA" id="ARBA00022989"/>
    </source>
</evidence>
<accession>A0ABV8LEP7</accession>
<dbReference type="PANTHER" id="PTHR42718:SF42">
    <property type="entry name" value="EXPORT PROTEIN"/>
    <property type="match status" value="1"/>
</dbReference>
<name>A0ABV8LEP7_9ACTN</name>
<feature type="transmembrane region" description="Helical" evidence="7">
    <location>
        <begin position="110"/>
        <end position="130"/>
    </location>
</feature>
<keyword evidence="6 7" id="KW-0472">Membrane</keyword>
<dbReference type="PRINTS" id="PR01036">
    <property type="entry name" value="TCRTETB"/>
</dbReference>
<dbReference type="Gene3D" id="1.20.1250.20">
    <property type="entry name" value="MFS general substrate transporter like domains"/>
    <property type="match status" value="1"/>
</dbReference>
<feature type="transmembrane region" description="Helical" evidence="7">
    <location>
        <begin position="265"/>
        <end position="286"/>
    </location>
</feature>
<evidence type="ECO:0000256" key="7">
    <source>
        <dbReference type="SAM" id="Phobius"/>
    </source>
</evidence>
<dbReference type="CDD" id="cd17321">
    <property type="entry name" value="MFS_MMR_MDR_like"/>
    <property type="match status" value="1"/>
</dbReference>
<evidence type="ECO:0000313" key="10">
    <source>
        <dbReference type="Proteomes" id="UP001595816"/>
    </source>
</evidence>
<dbReference type="PANTHER" id="PTHR42718">
    <property type="entry name" value="MAJOR FACILITATOR SUPERFAMILY MULTIDRUG TRANSPORTER MFSC"/>
    <property type="match status" value="1"/>
</dbReference>
<dbReference type="Pfam" id="PF07690">
    <property type="entry name" value="MFS_1"/>
    <property type="match status" value="1"/>
</dbReference>
<dbReference type="InterPro" id="IPR011701">
    <property type="entry name" value="MFS"/>
</dbReference>
<dbReference type="RefSeq" id="WP_253758735.1">
    <property type="nucleotide sequence ID" value="NZ_JAMZDZ010000001.1"/>
</dbReference>
<feature type="transmembrane region" description="Helical" evidence="7">
    <location>
        <begin position="355"/>
        <end position="381"/>
    </location>
</feature>
<dbReference type="NCBIfam" id="TIGR00711">
    <property type="entry name" value="efflux_EmrB"/>
    <property type="match status" value="1"/>
</dbReference>
<feature type="transmembrane region" description="Helical" evidence="7">
    <location>
        <begin position="201"/>
        <end position="219"/>
    </location>
</feature>
<reference evidence="10" key="1">
    <citation type="journal article" date="2019" name="Int. J. Syst. Evol. Microbiol.">
        <title>The Global Catalogue of Microorganisms (GCM) 10K type strain sequencing project: providing services to taxonomists for standard genome sequencing and annotation.</title>
        <authorList>
            <consortium name="The Broad Institute Genomics Platform"/>
            <consortium name="The Broad Institute Genome Sequencing Center for Infectious Disease"/>
            <person name="Wu L."/>
            <person name="Ma J."/>
        </authorList>
    </citation>
    <scope>NUCLEOTIDE SEQUENCE [LARGE SCALE GENOMIC DNA]</scope>
    <source>
        <strain evidence="10">CGMCC 4.7289</strain>
    </source>
</reference>
<keyword evidence="10" id="KW-1185">Reference proteome</keyword>
<keyword evidence="5 7" id="KW-1133">Transmembrane helix</keyword>
<keyword evidence="3" id="KW-1003">Cell membrane</keyword>
<evidence type="ECO:0000256" key="3">
    <source>
        <dbReference type="ARBA" id="ARBA00022475"/>
    </source>
</evidence>
<dbReference type="PROSITE" id="PS50850">
    <property type="entry name" value="MFS"/>
    <property type="match status" value="1"/>
</dbReference>
<feature type="transmembrane region" description="Helical" evidence="7">
    <location>
        <begin position="80"/>
        <end position="98"/>
    </location>
</feature>
<keyword evidence="4 7" id="KW-0812">Transmembrane</keyword>
<feature type="transmembrane region" description="Helical" evidence="7">
    <location>
        <begin position="167"/>
        <end position="189"/>
    </location>
</feature>
<keyword evidence="2" id="KW-0813">Transport</keyword>
<dbReference type="EMBL" id="JBHSAY010000003">
    <property type="protein sequence ID" value="MFC4129103.1"/>
    <property type="molecule type" value="Genomic_DNA"/>
</dbReference>
<evidence type="ECO:0000259" key="8">
    <source>
        <dbReference type="PROSITE" id="PS50850"/>
    </source>
</evidence>
<feature type="transmembrane region" description="Helical" evidence="7">
    <location>
        <begin position="52"/>
        <end position="71"/>
    </location>
</feature>
<protein>
    <submittedName>
        <fullName evidence="9">MFS transporter</fullName>
    </submittedName>
</protein>
<dbReference type="SUPFAM" id="SSF103473">
    <property type="entry name" value="MFS general substrate transporter"/>
    <property type="match status" value="1"/>
</dbReference>
<evidence type="ECO:0000256" key="4">
    <source>
        <dbReference type="ARBA" id="ARBA00022692"/>
    </source>
</evidence>
<feature type="transmembrane region" description="Helical" evidence="7">
    <location>
        <begin position="402"/>
        <end position="421"/>
    </location>
</feature>
<organism evidence="9 10">
    <name type="scientific">Hamadaea flava</name>
    <dbReference type="NCBI Taxonomy" id="1742688"/>
    <lineage>
        <taxon>Bacteria</taxon>
        <taxon>Bacillati</taxon>
        <taxon>Actinomycetota</taxon>
        <taxon>Actinomycetes</taxon>
        <taxon>Micromonosporales</taxon>
        <taxon>Micromonosporaceae</taxon>
        <taxon>Hamadaea</taxon>
    </lineage>
</organism>
<feature type="transmembrane region" description="Helical" evidence="7">
    <location>
        <begin position="142"/>
        <end position="161"/>
    </location>
</feature>
<proteinExistence type="predicted"/>
<evidence type="ECO:0000256" key="1">
    <source>
        <dbReference type="ARBA" id="ARBA00004651"/>
    </source>
</evidence>
<comment type="caution">
    <text evidence="9">The sequence shown here is derived from an EMBL/GenBank/DDBJ whole genome shotgun (WGS) entry which is preliminary data.</text>
</comment>
<evidence type="ECO:0000256" key="2">
    <source>
        <dbReference type="ARBA" id="ARBA00022448"/>
    </source>
</evidence>
<feature type="transmembrane region" description="Helical" evidence="7">
    <location>
        <begin position="330"/>
        <end position="349"/>
    </location>
</feature>
<dbReference type="InterPro" id="IPR020846">
    <property type="entry name" value="MFS_dom"/>
</dbReference>
<dbReference type="InterPro" id="IPR036259">
    <property type="entry name" value="MFS_trans_sf"/>
</dbReference>
<comment type="subcellular location">
    <subcellularLocation>
        <location evidence="1">Cell membrane</location>
        <topology evidence="1">Multi-pass membrane protein</topology>
    </subcellularLocation>
</comment>
<feature type="transmembrane region" description="Helical" evidence="7">
    <location>
        <begin position="225"/>
        <end position="245"/>
    </location>
</feature>
<dbReference type="InterPro" id="IPR004638">
    <property type="entry name" value="EmrB-like"/>
</dbReference>
<feature type="transmembrane region" description="Helical" evidence="7">
    <location>
        <begin position="455"/>
        <end position="481"/>
    </location>
</feature>
<evidence type="ECO:0000313" key="9">
    <source>
        <dbReference type="EMBL" id="MFC4129103.1"/>
    </source>
</evidence>
<gene>
    <name evidence="9" type="ORF">ACFOZ4_00560</name>
</gene>
<feature type="domain" description="Major facilitator superfamily (MFS) profile" evidence="8">
    <location>
        <begin position="14"/>
        <end position="485"/>
    </location>
</feature>
<evidence type="ECO:0000256" key="6">
    <source>
        <dbReference type="ARBA" id="ARBA00023136"/>
    </source>
</evidence>
<dbReference type="Proteomes" id="UP001595816">
    <property type="component" value="Unassembled WGS sequence"/>
</dbReference>